<name>A0A1C5IQM7_9ACTN</name>
<evidence type="ECO:0000313" key="1">
    <source>
        <dbReference type="EMBL" id="SCG60309.1"/>
    </source>
</evidence>
<dbReference type="Proteomes" id="UP000198210">
    <property type="component" value="Chromosome I"/>
</dbReference>
<reference evidence="1 2" key="1">
    <citation type="submission" date="2016-06" db="EMBL/GenBank/DDBJ databases">
        <authorList>
            <person name="Kjaerup R.B."/>
            <person name="Dalgaard T.S."/>
            <person name="Juul-Madsen H.R."/>
        </authorList>
    </citation>
    <scope>NUCLEOTIDE SEQUENCE [LARGE SCALE GENOMIC DNA]</scope>
    <source>
        <strain evidence="1 2">DSM 45097</strain>
    </source>
</reference>
<keyword evidence="2" id="KW-1185">Reference proteome</keyword>
<sequence length="130" mass="13891">MLIWAGFATTALLSVLLVLRRPDRLSDLHIYYGAVAHLRAGGALYDYVAANGGPFTYPPFAALVLWPITVLRPGGAPRTIPLLSAYPGSRTFSFRSATMNHGRLVAHAADGRPLATYDDELAAALRGPTA</sequence>
<dbReference type="AlphaFoldDB" id="A0A1C5IQM7"/>
<protein>
    <submittedName>
        <fullName evidence="1">Uncharacterized protein</fullName>
    </submittedName>
</protein>
<organism evidence="1 2">
    <name type="scientific">Micromonospora siamensis</name>
    <dbReference type="NCBI Taxonomy" id="299152"/>
    <lineage>
        <taxon>Bacteria</taxon>
        <taxon>Bacillati</taxon>
        <taxon>Actinomycetota</taxon>
        <taxon>Actinomycetes</taxon>
        <taxon>Micromonosporales</taxon>
        <taxon>Micromonosporaceae</taxon>
        <taxon>Micromonospora</taxon>
    </lineage>
</organism>
<gene>
    <name evidence="1" type="ORF">GA0074704_3673</name>
</gene>
<dbReference type="EMBL" id="LT607751">
    <property type="protein sequence ID" value="SCG60309.1"/>
    <property type="molecule type" value="Genomic_DNA"/>
</dbReference>
<accession>A0A1C5IQM7</accession>
<evidence type="ECO:0000313" key="2">
    <source>
        <dbReference type="Proteomes" id="UP000198210"/>
    </source>
</evidence>
<proteinExistence type="predicted"/>